<dbReference type="Pfam" id="PF00581">
    <property type="entry name" value="Rhodanese"/>
    <property type="match status" value="1"/>
</dbReference>
<sequence>VATFRELLAEARAHIDEVDPAGAQALLADGWLLLDVREPDEYEQGAIPGSLHIPRGNLESNIENRVVDHDQPMVAMCAGGVRSAFAAVTLAELGYHRVVSMDGGFNRWKDEGRDWAAPRT</sequence>
<feature type="domain" description="Rhodanese" evidence="1">
    <location>
        <begin position="27"/>
        <end position="117"/>
    </location>
</feature>
<feature type="non-terminal residue" evidence="2">
    <location>
        <position position="1"/>
    </location>
</feature>
<protein>
    <recommendedName>
        <fullName evidence="1">Rhodanese domain-containing protein</fullName>
    </recommendedName>
</protein>
<dbReference type="PANTHER" id="PTHR43031:SF1">
    <property type="entry name" value="PYRIDINE NUCLEOTIDE-DISULPHIDE OXIDOREDUCTASE"/>
    <property type="match status" value="1"/>
</dbReference>
<dbReference type="PROSITE" id="PS50206">
    <property type="entry name" value="RHODANESE_3"/>
    <property type="match status" value="1"/>
</dbReference>
<dbReference type="SUPFAM" id="SSF52821">
    <property type="entry name" value="Rhodanese/Cell cycle control phosphatase"/>
    <property type="match status" value="1"/>
</dbReference>
<feature type="non-terminal residue" evidence="2">
    <location>
        <position position="120"/>
    </location>
</feature>
<dbReference type="InterPro" id="IPR036873">
    <property type="entry name" value="Rhodanese-like_dom_sf"/>
</dbReference>
<dbReference type="EMBL" id="UINC01012371">
    <property type="protein sequence ID" value="SVA54068.1"/>
    <property type="molecule type" value="Genomic_DNA"/>
</dbReference>
<gene>
    <name evidence="2" type="ORF">METZ01_LOCUS106922</name>
</gene>
<dbReference type="CDD" id="cd00158">
    <property type="entry name" value="RHOD"/>
    <property type="match status" value="1"/>
</dbReference>
<dbReference type="AlphaFoldDB" id="A0A381WPD5"/>
<dbReference type="PANTHER" id="PTHR43031">
    <property type="entry name" value="FAD-DEPENDENT OXIDOREDUCTASE"/>
    <property type="match status" value="1"/>
</dbReference>
<dbReference type="InterPro" id="IPR001763">
    <property type="entry name" value="Rhodanese-like_dom"/>
</dbReference>
<reference evidence="2" key="1">
    <citation type="submission" date="2018-05" db="EMBL/GenBank/DDBJ databases">
        <authorList>
            <person name="Lanie J.A."/>
            <person name="Ng W.-L."/>
            <person name="Kazmierczak K.M."/>
            <person name="Andrzejewski T.M."/>
            <person name="Davidsen T.M."/>
            <person name="Wayne K.J."/>
            <person name="Tettelin H."/>
            <person name="Glass J.I."/>
            <person name="Rusch D."/>
            <person name="Podicherti R."/>
            <person name="Tsui H.-C.T."/>
            <person name="Winkler M.E."/>
        </authorList>
    </citation>
    <scope>NUCLEOTIDE SEQUENCE</scope>
</reference>
<dbReference type="InterPro" id="IPR050229">
    <property type="entry name" value="GlpE_sulfurtransferase"/>
</dbReference>
<name>A0A381WPD5_9ZZZZ</name>
<evidence type="ECO:0000259" key="1">
    <source>
        <dbReference type="PROSITE" id="PS50206"/>
    </source>
</evidence>
<evidence type="ECO:0000313" key="2">
    <source>
        <dbReference type="EMBL" id="SVA54068.1"/>
    </source>
</evidence>
<dbReference type="Gene3D" id="3.40.250.10">
    <property type="entry name" value="Rhodanese-like domain"/>
    <property type="match status" value="1"/>
</dbReference>
<proteinExistence type="predicted"/>
<accession>A0A381WPD5</accession>
<dbReference type="SMART" id="SM00450">
    <property type="entry name" value="RHOD"/>
    <property type="match status" value="1"/>
</dbReference>
<organism evidence="2">
    <name type="scientific">marine metagenome</name>
    <dbReference type="NCBI Taxonomy" id="408172"/>
    <lineage>
        <taxon>unclassified sequences</taxon>
        <taxon>metagenomes</taxon>
        <taxon>ecological metagenomes</taxon>
    </lineage>
</organism>